<feature type="transmembrane region" description="Helical" evidence="1">
    <location>
        <begin position="70"/>
        <end position="95"/>
    </location>
</feature>
<gene>
    <name evidence="2" type="ORF">AAG570_003043</name>
</gene>
<dbReference type="PANTHER" id="PTHR11360:SF163">
    <property type="entry name" value="MONOCARBOXYLATE TRANSPORTER 9-LIKE PROTEIN"/>
    <property type="match status" value="1"/>
</dbReference>
<dbReference type="InterPro" id="IPR011701">
    <property type="entry name" value="MFS"/>
</dbReference>
<comment type="caution">
    <text evidence="2">The sequence shown here is derived from an EMBL/GenBank/DDBJ whole genome shotgun (WGS) entry which is preliminary data.</text>
</comment>
<dbReference type="EMBL" id="JBFDAA010000013">
    <property type="protein sequence ID" value="KAL1122716.1"/>
    <property type="molecule type" value="Genomic_DNA"/>
</dbReference>
<dbReference type="SUPFAM" id="SSF103473">
    <property type="entry name" value="MFS general substrate transporter"/>
    <property type="match status" value="1"/>
</dbReference>
<keyword evidence="1" id="KW-0472">Membrane</keyword>
<keyword evidence="3" id="KW-1185">Reference proteome</keyword>
<evidence type="ECO:0000313" key="3">
    <source>
        <dbReference type="Proteomes" id="UP001558652"/>
    </source>
</evidence>
<organism evidence="2 3">
    <name type="scientific">Ranatra chinensis</name>
    <dbReference type="NCBI Taxonomy" id="642074"/>
    <lineage>
        <taxon>Eukaryota</taxon>
        <taxon>Metazoa</taxon>
        <taxon>Ecdysozoa</taxon>
        <taxon>Arthropoda</taxon>
        <taxon>Hexapoda</taxon>
        <taxon>Insecta</taxon>
        <taxon>Pterygota</taxon>
        <taxon>Neoptera</taxon>
        <taxon>Paraneoptera</taxon>
        <taxon>Hemiptera</taxon>
        <taxon>Heteroptera</taxon>
        <taxon>Panheteroptera</taxon>
        <taxon>Nepomorpha</taxon>
        <taxon>Nepidae</taxon>
        <taxon>Ranatrinae</taxon>
        <taxon>Ranatra</taxon>
    </lineage>
</organism>
<evidence type="ECO:0000313" key="2">
    <source>
        <dbReference type="EMBL" id="KAL1122716.1"/>
    </source>
</evidence>
<feature type="transmembrane region" description="Helical" evidence="1">
    <location>
        <begin position="135"/>
        <end position="160"/>
    </location>
</feature>
<feature type="transmembrane region" description="Helical" evidence="1">
    <location>
        <begin position="107"/>
        <end position="129"/>
    </location>
</feature>
<protein>
    <recommendedName>
        <fullName evidence="4">Monocarboxylate transporter</fullName>
    </recommendedName>
</protein>
<dbReference type="Pfam" id="PF07690">
    <property type="entry name" value="MFS_1"/>
    <property type="match status" value="1"/>
</dbReference>
<evidence type="ECO:0008006" key="4">
    <source>
        <dbReference type="Google" id="ProtNLM"/>
    </source>
</evidence>
<sequence>MVVPFFMSELGYTRRQTAHALSMMAVADIAARVILPPILDRLPYSRRSSLMFGCVFVALSRSLLAEQTSWGPLLGCLLVHGFFRGMTLINFPLVISEYATLDKFPAALGLSMVSKGCFIVILGPLVGYIRDVTNSYPICIHTQSLMIMSCVVAWGIEYLLNYRNKKKCQAQKRIKTNPV</sequence>
<dbReference type="Gene3D" id="1.20.1250.20">
    <property type="entry name" value="MFS general substrate transporter like domains"/>
    <property type="match status" value="1"/>
</dbReference>
<keyword evidence="1" id="KW-1133">Transmembrane helix</keyword>
<evidence type="ECO:0000256" key="1">
    <source>
        <dbReference type="SAM" id="Phobius"/>
    </source>
</evidence>
<proteinExistence type="predicted"/>
<dbReference type="InterPro" id="IPR036259">
    <property type="entry name" value="MFS_trans_sf"/>
</dbReference>
<dbReference type="PANTHER" id="PTHR11360">
    <property type="entry name" value="MONOCARBOXYLATE TRANSPORTER"/>
    <property type="match status" value="1"/>
</dbReference>
<name>A0ABD0Y5L5_9HEMI</name>
<keyword evidence="1" id="KW-0812">Transmembrane</keyword>
<reference evidence="2 3" key="1">
    <citation type="submission" date="2024-07" db="EMBL/GenBank/DDBJ databases">
        <title>Chromosome-level genome assembly of the water stick insect Ranatra chinensis (Heteroptera: Nepidae).</title>
        <authorList>
            <person name="Liu X."/>
        </authorList>
    </citation>
    <scope>NUCLEOTIDE SEQUENCE [LARGE SCALE GENOMIC DNA]</scope>
    <source>
        <strain evidence="2">Cailab_2021Rc</strain>
        <tissue evidence="2">Muscle</tissue>
    </source>
</reference>
<dbReference type="AlphaFoldDB" id="A0ABD0Y5L5"/>
<dbReference type="Proteomes" id="UP001558652">
    <property type="component" value="Unassembled WGS sequence"/>
</dbReference>
<dbReference type="InterPro" id="IPR050327">
    <property type="entry name" value="Proton-linked_MCT"/>
</dbReference>
<accession>A0ABD0Y5L5</accession>